<protein>
    <submittedName>
        <fullName evidence="1">Uncharacterized protein</fullName>
    </submittedName>
</protein>
<sequence length="120" mass="13827">MLYKNEFGTDFDLGFNSEDYPYLIDKSWHNDVSPSFYFSIGSQYYVLWIDHADPAEREDSNSRYLIQEATNEGDETHPEIYSSDGDIIFESELFEDISTFLESLTCQQGHTVGLVDQITA</sequence>
<dbReference type="KEGG" id="spc:Sputcn32_2917"/>
<dbReference type="HOGENOM" id="CLU_153914_0_0_6"/>
<name>A4Y9K1_SHEPC</name>
<gene>
    <name evidence="1" type="ordered locus">Sputcn32_2917</name>
</gene>
<organism evidence="1">
    <name type="scientific">Shewanella putrefaciens (strain CN-32 / ATCC BAA-453)</name>
    <dbReference type="NCBI Taxonomy" id="319224"/>
    <lineage>
        <taxon>Bacteria</taxon>
        <taxon>Pseudomonadati</taxon>
        <taxon>Pseudomonadota</taxon>
        <taxon>Gammaproteobacteria</taxon>
        <taxon>Alteromonadales</taxon>
        <taxon>Shewanellaceae</taxon>
        <taxon>Shewanella</taxon>
    </lineage>
</organism>
<dbReference type="eggNOG" id="ENOG5033N61">
    <property type="taxonomic scope" value="Bacteria"/>
</dbReference>
<proteinExistence type="predicted"/>
<dbReference type="EMBL" id="CP000681">
    <property type="protein sequence ID" value="ABP76634.1"/>
    <property type="molecule type" value="Genomic_DNA"/>
</dbReference>
<dbReference type="AlphaFoldDB" id="A4Y9K1"/>
<dbReference type="STRING" id="319224.Sputcn32_2917"/>
<reference evidence="1" key="1">
    <citation type="submission" date="2007-04" db="EMBL/GenBank/DDBJ databases">
        <title>Complete sequence of Shewanella putrefaciens CN-32.</title>
        <authorList>
            <consortium name="US DOE Joint Genome Institute"/>
            <person name="Copeland A."/>
            <person name="Lucas S."/>
            <person name="Lapidus A."/>
            <person name="Barry K."/>
            <person name="Detter J.C."/>
            <person name="Glavina del Rio T."/>
            <person name="Hammon N."/>
            <person name="Israni S."/>
            <person name="Dalin E."/>
            <person name="Tice H."/>
            <person name="Pitluck S."/>
            <person name="Chain P."/>
            <person name="Malfatti S."/>
            <person name="Shin M."/>
            <person name="Vergez L."/>
            <person name="Schmutz J."/>
            <person name="Larimer F."/>
            <person name="Land M."/>
            <person name="Hauser L."/>
            <person name="Kyrpides N."/>
            <person name="Mikhailova N."/>
            <person name="Romine M.F."/>
            <person name="Fredrickson J."/>
            <person name="Tiedje J."/>
            <person name="Richardson P."/>
        </authorList>
    </citation>
    <scope>NUCLEOTIDE SEQUENCE [LARGE SCALE GENOMIC DNA]</scope>
    <source>
        <strain evidence="1">CN-32</strain>
    </source>
</reference>
<accession>A4Y9K1</accession>
<evidence type="ECO:0000313" key="1">
    <source>
        <dbReference type="EMBL" id="ABP76634.1"/>
    </source>
</evidence>